<organism evidence="1">
    <name type="scientific">Rhizophora mucronata</name>
    <name type="common">Asiatic mangrove</name>
    <dbReference type="NCBI Taxonomy" id="61149"/>
    <lineage>
        <taxon>Eukaryota</taxon>
        <taxon>Viridiplantae</taxon>
        <taxon>Streptophyta</taxon>
        <taxon>Embryophyta</taxon>
        <taxon>Tracheophyta</taxon>
        <taxon>Spermatophyta</taxon>
        <taxon>Magnoliopsida</taxon>
        <taxon>eudicotyledons</taxon>
        <taxon>Gunneridae</taxon>
        <taxon>Pentapetalae</taxon>
        <taxon>rosids</taxon>
        <taxon>fabids</taxon>
        <taxon>Malpighiales</taxon>
        <taxon>Rhizophoraceae</taxon>
        <taxon>Rhizophora</taxon>
    </lineage>
</organism>
<proteinExistence type="predicted"/>
<reference evidence="1" key="1">
    <citation type="submission" date="2018-02" db="EMBL/GenBank/DDBJ databases">
        <title>Rhizophora mucronata_Transcriptome.</title>
        <authorList>
            <person name="Meera S.P."/>
            <person name="Sreeshan A."/>
            <person name="Augustine A."/>
        </authorList>
    </citation>
    <scope>NUCLEOTIDE SEQUENCE</scope>
    <source>
        <tissue evidence="1">Leaf</tissue>
    </source>
</reference>
<dbReference type="EMBL" id="GGEC01002265">
    <property type="protein sequence ID" value="MBW82748.1"/>
    <property type="molecule type" value="Transcribed_RNA"/>
</dbReference>
<dbReference type="AlphaFoldDB" id="A0A2P2INF3"/>
<accession>A0A2P2INF3</accession>
<sequence length="28" mass="3382">MLDKLFYCNWRLTCISVCICEPYLVELL</sequence>
<evidence type="ECO:0000313" key="1">
    <source>
        <dbReference type="EMBL" id="MBW82748.1"/>
    </source>
</evidence>
<name>A0A2P2INF3_RHIMU</name>
<protein>
    <submittedName>
        <fullName evidence="1">Uncharacterized protein</fullName>
    </submittedName>
</protein>